<dbReference type="GO" id="GO:0005886">
    <property type="term" value="C:plasma membrane"/>
    <property type="evidence" value="ECO:0007669"/>
    <property type="project" value="UniProtKB-SubCell"/>
</dbReference>
<gene>
    <name evidence="8" type="ORF">HNQ60_004033</name>
</gene>
<feature type="transmembrane region" description="Helical" evidence="7">
    <location>
        <begin position="6"/>
        <end position="27"/>
    </location>
</feature>
<protein>
    <recommendedName>
        <fullName evidence="7">UPF0056 membrane protein</fullName>
    </recommendedName>
</protein>
<dbReference type="PANTHER" id="PTHR33508">
    <property type="entry name" value="UPF0056 MEMBRANE PROTEIN YHCE"/>
    <property type="match status" value="1"/>
</dbReference>
<dbReference type="EMBL" id="JACHHZ010000005">
    <property type="protein sequence ID" value="MBB6095143.1"/>
    <property type="molecule type" value="Genomic_DNA"/>
</dbReference>
<comment type="similarity">
    <text evidence="2 7">Belongs to the UPF0056 (MarC) family.</text>
</comment>
<feature type="transmembrane region" description="Helical" evidence="7">
    <location>
        <begin position="149"/>
        <end position="170"/>
    </location>
</feature>
<evidence type="ECO:0000256" key="2">
    <source>
        <dbReference type="ARBA" id="ARBA00009784"/>
    </source>
</evidence>
<evidence type="ECO:0000256" key="1">
    <source>
        <dbReference type="ARBA" id="ARBA00004651"/>
    </source>
</evidence>
<evidence type="ECO:0000313" key="8">
    <source>
        <dbReference type="EMBL" id="MBB6095143.1"/>
    </source>
</evidence>
<keyword evidence="4 7" id="KW-0812">Transmembrane</keyword>
<reference evidence="8 9" key="1">
    <citation type="submission" date="2020-08" db="EMBL/GenBank/DDBJ databases">
        <title>Genomic Encyclopedia of Type Strains, Phase IV (KMG-IV): sequencing the most valuable type-strain genomes for metagenomic binning, comparative biology and taxonomic classification.</title>
        <authorList>
            <person name="Goeker M."/>
        </authorList>
    </citation>
    <scope>NUCLEOTIDE SEQUENCE [LARGE SCALE GENOMIC DNA]</scope>
    <source>
        <strain evidence="8 9">DSM 26723</strain>
    </source>
</reference>
<feature type="transmembrane region" description="Helical" evidence="7">
    <location>
        <begin position="115"/>
        <end position="137"/>
    </location>
</feature>
<evidence type="ECO:0000313" key="9">
    <source>
        <dbReference type="Proteomes" id="UP000588068"/>
    </source>
</evidence>
<dbReference type="InterPro" id="IPR002771">
    <property type="entry name" value="Multi_antbiot-R_MarC"/>
</dbReference>
<dbReference type="PANTHER" id="PTHR33508:SF1">
    <property type="entry name" value="UPF0056 MEMBRANE PROTEIN YHCE"/>
    <property type="match status" value="1"/>
</dbReference>
<feature type="transmembrane region" description="Helical" evidence="7">
    <location>
        <begin position="39"/>
        <end position="61"/>
    </location>
</feature>
<dbReference type="AlphaFoldDB" id="A0A841HQW1"/>
<comment type="caution">
    <text evidence="8">The sequence shown here is derived from an EMBL/GenBank/DDBJ whole genome shotgun (WGS) entry which is preliminary data.</text>
</comment>
<feature type="transmembrane region" description="Helical" evidence="7">
    <location>
        <begin position="182"/>
        <end position="205"/>
    </location>
</feature>
<keyword evidence="6 7" id="KW-0472">Membrane</keyword>
<evidence type="ECO:0000256" key="4">
    <source>
        <dbReference type="ARBA" id="ARBA00022692"/>
    </source>
</evidence>
<evidence type="ECO:0000256" key="3">
    <source>
        <dbReference type="ARBA" id="ARBA00022475"/>
    </source>
</evidence>
<evidence type="ECO:0000256" key="7">
    <source>
        <dbReference type="RuleBase" id="RU362048"/>
    </source>
</evidence>
<keyword evidence="5 7" id="KW-1133">Transmembrane helix</keyword>
<keyword evidence="3" id="KW-1003">Cell membrane</keyword>
<dbReference type="Proteomes" id="UP000588068">
    <property type="component" value="Unassembled WGS sequence"/>
</dbReference>
<keyword evidence="9" id="KW-1185">Reference proteome</keyword>
<dbReference type="Pfam" id="PF01914">
    <property type="entry name" value="MarC"/>
    <property type="match status" value="1"/>
</dbReference>
<feature type="transmembrane region" description="Helical" evidence="7">
    <location>
        <begin position="67"/>
        <end position="88"/>
    </location>
</feature>
<evidence type="ECO:0000256" key="6">
    <source>
        <dbReference type="ARBA" id="ARBA00023136"/>
    </source>
</evidence>
<accession>A0A841HQW1</accession>
<dbReference type="RefSeq" id="WP_184334547.1">
    <property type="nucleotide sequence ID" value="NZ_JACHHZ010000005.1"/>
</dbReference>
<proteinExistence type="inferred from homology"/>
<name>A0A841HQW1_9GAMM</name>
<sequence length="215" mass="23622">MSYFLLAFPALFSIVNPFGGAFIFLSATERFHPTLRARLARWVAIYSFLIVNFSVYIGAYVLTFFGISVPVLRVAGGIVIALAAWRMLNDDDTTDNTKDQSSGLPMDDSRISRMAFYPLTMPLTTGPGTISVAVSLGANRPRGVGEGELLFMLQMTLACVVLCAMIYLLYRYSQRISNFIGATGTAVIVRLSAFLLFCIGIQIFWNGAAELLRSL</sequence>
<dbReference type="NCBIfam" id="TIGR00427">
    <property type="entry name" value="NAAT family transporter"/>
    <property type="match status" value="1"/>
</dbReference>
<comment type="subcellular location">
    <subcellularLocation>
        <location evidence="1 7">Cell membrane</location>
        <topology evidence="1 7">Multi-pass membrane protein</topology>
    </subcellularLocation>
</comment>
<evidence type="ECO:0000256" key="5">
    <source>
        <dbReference type="ARBA" id="ARBA00022989"/>
    </source>
</evidence>
<organism evidence="8 9">
    <name type="scientific">Povalibacter uvarum</name>
    <dbReference type="NCBI Taxonomy" id="732238"/>
    <lineage>
        <taxon>Bacteria</taxon>
        <taxon>Pseudomonadati</taxon>
        <taxon>Pseudomonadota</taxon>
        <taxon>Gammaproteobacteria</taxon>
        <taxon>Steroidobacterales</taxon>
        <taxon>Steroidobacteraceae</taxon>
        <taxon>Povalibacter</taxon>
    </lineage>
</organism>